<sequence length="171" mass="20767">MSLVKAGQLDYLNELFSRYSKRIYNYFLKSTLERAESDDLTQELFIRVMKYRNSYKEGHSVQFWIFQIARNMIKDHFRKMKIHKDQFNLVEVIPEREDVGDDELFEREKKLHRAMKELSDEKRELLVLSKFQGMKYEQIAKMRDTTVSNIKVQVHRTIKELKEAYFQLEEV</sequence>
<feature type="domain" description="RNA polymerase sigma-70 region 2" evidence="6">
    <location>
        <begin position="15"/>
        <end position="79"/>
    </location>
</feature>
<feature type="domain" description="RNA polymerase sigma factor 70 region 4 type 2" evidence="7">
    <location>
        <begin position="110"/>
        <end position="161"/>
    </location>
</feature>
<dbReference type="GO" id="GO:0016987">
    <property type="term" value="F:sigma factor activity"/>
    <property type="evidence" value="ECO:0007669"/>
    <property type="project" value="UniProtKB-KW"/>
</dbReference>
<evidence type="ECO:0000313" key="9">
    <source>
        <dbReference type="Proteomes" id="UP000198393"/>
    </source>
</evidence>
<dbReference type="InterPro" id="IPR014284">
    <property type="entry name" value="RNA_pol_sigma-70_dom"/>
</dbReference>
<proteinExistence type="inferred from homology"/>
<evidence type="ECO:0000256" key="1">
    <source>
        <dbReference type="ARBA" id="ARBA00010641"/>
    </source>
</evidence>
<dbReference type="EMBL" id="FZPD01000001">
    <property type="protein sequence ID" value="SNS45438.1"/>
    <property type="molecule type" value="Genomic_DNA"/>
</dbReference>
<dbReference type="GO" id="GO:0003677">
    <property type="term" value="F:DNA binding"/>
    <property type="evidence" value="ECO:0007669"/>
    <property type="project" value="UniProtKB-KW"/>
</dbReference>
<dbReference type="InterPro" id="IPR036388">
    <property type="entry name" value="WH-like_DNA-bd_sf"/>
</dbReference>
<dbReference type="AlphaFoldDB" id="A0A239EMC6"/>
<dbReference type="CDD" id="cd06171">
    <property type="entry name" value="Sigma70_r4"/>
    <property type="match status" value="1"/>
</dbReference>
<dbReference type="InterPro" id="IPR013325">
    <property type="entry name" value="RNA_pol_sigma_r2"/>
</dbReference>
<comment type="similarity">
    <text evidence="1">Belongs to the sigma-70 factor family. ECF subfamily.</text>
</comment>
<dbReference type="InterPro" id="IPR013249">
    <property type="entry name" value="RNA_pol_sigma70_r4_t2"/>
</dbReference>
<keyword evidence="4" id="KW-0238">DNA-binding</keyword>
<dbReference type="SUPFAM" id="SSF88946">
    <property type="entry name" value="Sigma2 domain of RNA polymerase sigma factors"/>
    <property type="match status" value="1"/>
</dbReference>
<protein>
    <submittedName>
        <fullName evidence="8">RNA polymerase sigma-70 factor, ECF subfamily</fullName>
    </submittedName>
</protein>
<dbReference type="InterPro" id="IPR007627">
    <property type="entry name" value="RNA_pol_sigma70_r2"/>
</dbReference>
<evidence type="ECO:0000259" key="6">
    <source>
        <dbReference type="Pfam" id="PF04542"/>
    </source>
</evidence>
<reference evidence="8 9" key="1">
    <citation type="submission" date="2017-06" db="EMBL/GenBank/DDBJ databases">
        <authorList>
            <person name="Kim H.J."/>
            <person name="Triplett B.A."/>
        </authorList>
    </citation>
    <scope>NUCLEOTIDE SEQUENCE [LARGE SCALE GENOMIC DNA]</scope>
    <source>
        <strain evidence="8 9">DSM 19307</strain>
    </source>
</reference>
<keyword evidence="3" id="KW-0731">Sigma factor</keyword>
<dbReference type="Proteomes" id="UP000198393">
    <property type="component" value="Unassembled WGS sequence"/>
</dbReference>
<evidence type="ECO:0000256" key="5">
    <source>
        <dbReference type="ARBA" id="ARBA00023163"/>
    </source>
</evidence>
<dbReference type="NCBIfam" id="TIGR02937">
    <property type="entry name" value="sigma70-ECF"/>
    <property type="match status" value="1"/>
</dbReference>
<dbReference type="InterPro" id="IPR039425">
    <property type="entry name" value="RNA_pol_sigma-70-like"/>
</dbReference>
<evidence type="ECO:0000256" key="4">
    <source>
        <dbReference type="ARBA" id="ARBA00023125"/>
    </source>
</evidence>
<dbReference type="PANTHER" id="PTHR43133:SF52">
    <property type="entry name" value="ECF RNA POLYMERASE SIGMA FACTOR SIGL"/>
    <property type="match status" value="1"/>
</dbReference>
<evidence type="ECO:0000256" key="2">
    <source>
        <dbReference type="ARBA" id="ARBA00023015"/>
    </source>
</evidence>
<dbReference type="Pfam" id="PF04542">
    <property type="entry name" value="Sigma70_r2"/>
    <property type="match status" value="1"/>
</dbReference>
<evidence type="ECO:0000259" key="7">
    <source>
        <dbReference type="Pfam" id="PF08281"/>
    </source>
</evidence>
<evidence type="ECO:0000313" key="8">
    <source>
        <dbReference type="EMBL" id="SNS45438.1"/>
    </source>
</evidence>
<keyword evidence="9" id="KW-1185">Reference proteome</keyword>
<dbReference type="InterPro" id="IPR013324">
    <property type="entry name" value="RNA_pol_sigma_r3/r4-like"/>
</dbReference>
<evidence type="ECO:0000256" key="3">
    <source>
        <dbReference type="ARBA" id="ARBA00023082"/>
    </source>
</evidence>
<dbReference type="SUPFAM" id="SSF88659">
    <property type="entry name" value="Sigma3 and sigma4 domains of RNA polymerase sigma factors"/>
    <property type="match status" value="1"/>
</dbReference>
<dbReference type="Gene3D" id="1.10.10.10">
    <property type="entry name" value="Winged helix-like DNA-binding domain superfamily/Winged helix DNA-binding domain"/>
    <property type="match status" value="1"/>
</dbReference>
<name>A0A239EMC6_EKHLU</name>
<dbReference type="Gene3D" id="1.10.1740.10">
    <property type="match status" value="1"/>
</dbReference>
<keyword evidence="5" id="KW-0804">Transcription</keyword>
<organism evidence="8 9">
    <name type="scientific">Ekhidna lutea</name>
    <dbReference type="NCBI Taxonomy" id="447679"/>
    <lineage>
        <taxon>Bacteria</taxon>
        <taxon>Pseudomonadati</taxon>
        <taxon>Bacteroidota</taxon>
        <taxon>Cytophagia</taxon>
        <taxon>Cytophagales</taxon>
        <taxon>Reichenbachiellaceae</taxon>
        <taxon>Ekhidna</taxon>
    </lineage>
</organism>
<dbReference type="GO" id="GO:0006352">
    <property type="term" value="P:DNA-templated transcription initiation"/>
    <property type="evidence" value="ECO:0007669"/>
    <property type="project" value="InterPro"/>
</dbReference>
<dbReference type="Pfam" id="PF08281">
    <property type="entry name" value="Sigma70_r4_2"/>
    <property type="match status" value="1"/>
</dbReference>
<dbReference type="PANTHER" id="PTHR43133">
    <property type="entry name" value="RNA POLYMERASE ECF-TYPE SIGMA FACTO"/>
    <property type="match status" value="1"/>
</dbReference>
<gene>
    <name evidence="8" type="ORF">SAMN05421640_0215</name>
</gene>
<keyword evidence="2" id="KW-0805">Transcription regulation</keyword>
<accession>A0A239EMC6</accession>